<dbReference type="Pfam" id="PF00271">
    <property type="entry name" value="Helicase_C"/>
    <property type="match status" value="1"/>
</dbReference>
<feature type="compositionally biased region" description="Polar residues" evidence="20">
    <location>
        <begin position="280"/>
        <end position="297"/>
    </location>
</feature>
<dbReference type="Proteomes" id="UP000523279">
    <property type="component" value="Unassembled WGS sequence"/>
</dbReference>
<feature type="region of interest" description="Disordered" evidence="20">
    <location>
        <begin position="430"/>
        <end position="450"/>
    </location>
</feature>
<reference evidence="24 25" key="1">
    <citation type="submission" date="2019-09" db="EMBL/GenBank/DDBJ databases">
        <title>Bird 10,000 Genomes (B10K) Project - Family phase.</title>
        <authorList>
            <person name="Zhang G."/>
        </authorList>
    </citation>
    <scope>NUCLEOTIDE SEQUENCE [LARGE SCALE GENOMIC DNA]</scope>
    <source>
        <strain evidence="24">B10K-DU-001-34</strain>
        <tissue evidence="24">Muscle</tissue>
    </source>
</reference>
<keyword evidence="14" id="KW-0413">Isomerase</keyword>
<dbReference type="SUPFAM" id="SSF47819">
    <property type="entry name" value="HRDC-like"/>
    <property type="match status" value="1"/>
</dbReference>
<dbReference type="EC" id="5.6.2.4" evidence="17"/>
<dbReference type="Pfam" id="PF00570">
    <property type="entry name" value="HRDC"/>
    <property type="match status" value="1"/>
</dbReference>
<dbReference type="SMART" id="SM00341">
    <property type="entry name" value="HRDC"/>
    <property type="match status" value="1"/>
</dbReference>
<dbReference type="GO" id="GO:0005694">
    <property type="term" value="C:chromosome"/>
    <property type="evidence" value="ECO:0007669"/>
    <property type="project" value="TreeGrafter"/>
</dbReference>
<dbReference type="SMART" id="SM00490">
    <property type="entry name" value="HELICc"/>
    <property type="match status" value="1"/>
</dbReference>
<feature type="region of interest" description="Disordered" evidence="20">
    <location>
        <begin position="357"/>
        <end position="391"/>
    </location>
</feature>
<dbReference type="Pfam" id="PF16124">
    <property type="entry name" value="RecQ_Zn_bind"/>
    <property type="match status" value="1"/>
</dbReference>
<accession>A0A7K9K7F6</accession>
<dbReference type="SUPFAM" id="SSF46785">
    <property type="entry name" value="Winged helix' DNA-binding domain"/>
    <property type="match status" value="1"/>
</dbReference>
<feature type="non-terminal residue" evidence="24">
    <location>
        <position position="1244"/>
    </location>
</feature>
<keyword evidence="12" id="KW-0238">DNA-binding</keyword>
<dbReference type="FunFam" id="3.40.50.300:FF:000340">
    <property type="entry name" value="Bloom syndrome, RecQ helicase"/>
    <property type="match status" value="1"/>
</dbReference>
<dbReference type="GO" id="GO:0000723">
    <property type="term" value="P:telomere maintenance"/>
    <property type="evidence" value="ECO:0007669"/>
    <property type="project" value="TreeGrafter"/>
</dbReference>
<evidence type="ECO:0000256" key="6">
    <source>
        <dbReference type="ARBA" id="ARBA00022741"/>
    </source>
</evidence>
<keyword evidence="15" id="KW-0539">Nucleus</keyword>
<keyword evidence="13" id="KW-0234">DNA repair</keyword>
<evidence type="ECO:0000256" key="14">
    <source>
        <dbReference type="ARBA" id="ARBA00023235"/>
    </source>
</evidence>
<evidence type="ECO:0000256" key="5">
    <source>
        <dbReference type="ARBA" id="ARBA00022723"/>
    </source>
</evidence>
<organism evidence="24 25">
    <name type="scientific">Dicaeum eximium</name>
    <dbReference type="NCBI Taxonomy" id="667154"/>
    <lineage>
        <taxon>Eukaryota</taxon>
        <taxon>Metazoa</taxon>
        <taxon>Chordata</taxon>
        <taxon>Craniata</taxon>
        <taxon>Vertebrata</taxon>
        <taxon>Euteleostomi</taxon>
        <taxon>Archelosauria</taxon>
        <taxon>Archosauria</taxon>
        <taxon>Dinosauria</taxon>
        <taxon>Saurischia</taxon>
        <taxon>Theropoda</taxon>
        <taxon>Coelurosauria</taxon>
        <taxon>Aves</taxon>
        <taxon>Neognathae</taxon>
        <taxon>Neoaves</taxon>
        <taxon>Telluraves</taxon>
        <taxon>Australaves</taxon>
        <taxon>Passeriformes</taxon>
        <taxon>Passeroidea</taxon>
        <taxon>Dicaeidae</taxon>
        <taxon>Dicaeum</taxon>
    </lineage>
</organism>
<feature type="non-terminal residue" evidence="24">
    <location>
        <position position="1"/>
    </location>
</feature>
<dbReference type="AlphaFoldDB" id="A0A7K9K7F6"/>
<evidence type="ECO:0000256" key="8">
    <source>
        <dbReference type="ARBA" id="ARBA00022801"/>
    </source>
</evidence>
<dbReference type="EMBL" id="VWZP01007254">
    <property type="protein sequence ID" value="NXH46423.1"/>
    <property type="molecule type" value="Genomic_DNA"/>
</dbReference>
<dbReference type="GO" id="GO:0000724">
    <property type="term" value="P:double-strand break repair via homologous recombination"/>
    <property type="evidence" value="ECO:0007669"/>
    <property type="project" value="TreeGrafter"/>
</dbReference>
<evidence type="ECO:0000256" key="2">
    <source>
        <dbReference type="ARBA" id="ARBA00004123"/>
    </source>
</evidence>
<feature type="compositionally biased region" description="Polar residues" evidence="20">
    <location>
        <begin position="1143"/>
        <end position="1153"/>
    </location>
</feature>
<dbReference type="GO" id="GO:0006260">
    <property type="term" value="P:DNA replication"/>
    <property type="evidence" value="ECO:0007669"/>
    <property type="project" value="UniProtKB-KW"/>
</dbReference>
<feature type="region of interest" description="Disordered" evidence="20">
    <location>
        <begin position="256"/>
        <end position="322"/>
    </location>
</feature>
<dbReference type="GO" id="GO:0005524">
    <property type="term" value="F:ATP binding"/>
    <property type="evidence" value="ECO:0007669"/>
    <property type="project" value="UniProtKB-KW"/>
</dbReference>
<feature type="domain" description="Helicase C-terminal" evidence="23">
    <location>
        <begin position="700"/>
        <end position="847"/>
    </location>
</feature>
<dbReference type="PROSITE" id="PS51192">
    <property type="entry name" value="HELICASE_ATP_BIND_1"/>
    <property type="match status" value="1"/>
</dbReference>
<comment type="subcellular location">
    <subcellularLocation>
        <location evidence="2">Nucleus</location>
    </subcellularLocation>
</comment>
<dbReference type="GO" id="GO:0005634">
    <property type="term" value="C:nucleus"/>
    <property type="evidence" value="ECO:0007669"/>
    <property type="project" value="UniProtKB-SubCell"/>
</dbReference>
<dbReference type="GO" id="GO:0005737">
    <property type="term" value="C:cytoplasm"/>
    <property type="evidence" value="ECO:0007669"/>
    <property type="project" value="TreeGrafter"/>
</dbReference>
<dbReference type="PROSITE" id="PS00690">
    <property type="entry name" value="DEAH_ATP_HELICASE"/>
    <property type="match status" value="1"/>
</dbReference>
<name>A0A7K9K7F6_9PASE</name>
<dbReference type="CDD" id="cd18794">
    <property type="entry name" value="SF2_C_RecQ"/>
    <property type="match status" value="1"/>
</dbReference>
<feature type="compositionally biased region" description="Low complexity" evidence="20">
    <location>
        <begin position="298"/>
        <end position="308"/>
    </location>
</feature>
<dbReference type="Pfam" id="PF00270">
    <property type="entry name" value="DEAD"/>
    <property type="match status" value="1"/>
</dbReference>
<dbReference type="NCBIfam" id="TIGR00614">
    <property type="entry name" value="recQ_fam"/>
    <property type="match status" value="1"/>
</dbReference>
<gene>
    <name evidence="24" type="primary">Blm</name>
    <name evidence="24" type="ORF">DICEXI_R02451</name>
</gene>
<dbReference type="GO" id="GO:0003677">
    <property type="term" value="F:DNA binding"/>
    <property type="evidence" value="ECO:0007669"/>
    <property type="project" value="UniProtKB-KW"/>
</dbReference>
<dbReference type="FunFam" id="3.40.50.300:FF:000537">
    <property type="entry name" value="Bloom syndrome RecQ-like helicase"/>
    <property type="match status" value="1"/>
</dbReference>
<dbReference type="GO" id="GO:0016818">
    <property type="term" value="F:hydrolase activity, acting on acid anhydrides, in phosphorus-containing anhydrides"/>
    <property type="evidence" value="ECO:0007669"/>
    <property type="project" value="InterPro"/>
</dbReference>
<dbReference type="PANTHER" id="PTHR13710:SF153">
    <property type="entry name" value="RECQ-LIKE DNA HELICASE BLM"/>
    <property type="match status" value="1"/>
</dbReference>
<dbReference type="GO" id="GO:0043138">
    <property type="term" value="F:3'-5' DNA helicase activity"/>
    <property type="evidence" value="ECO:0007669"/>
    <property type="project" value="UniProtKB-EC"/>
</dbReference>
<dbReference type="InterPro" id="IPR044876">
    <property type="entry name" value="HRDC_dom_sf"/>
</dbReference>
<keyword evidence="9" id="KW-0347">Helicase</keyword>
<proteinExistence type="inferred from homology"/>
<dbReference type="FunFam" id="1.10.150.80:FF:000003">
    <property type="entry name" value="Bloom syndrome RecQ-like helicase"/>
    <property type="match status" value="1"/>
</dbReference>
<dbReference type="InterPro" id="IPR001650">
    <property type="entry name" value="Helicase_C-like"/>
</dbReference>
<dbReference type="InterPro" id="IPR018982">
    <property type="entry name" value="RQC_domain"/>
</dbReference>
<evidence type="ECO:0000256" key="3">
    <source>
        <dbReference type="ARBA" id="ARBA00005446"/>
    </source>
</evidence>
<evidence type="ECO:0000256" key="9">
    <source>
        <dbReference type="ARBA" id="ARBA00022806"/>
    </source>
</evidence>
<evidence type="ECO:0000256" key="15">
    <source>
        <dbReference type="ARBA" id="ARBA00023242"/>
    </source>
</evidence>
<dbReference type="Gene3D" id="1.10.150.80">
    <property type="entry name" value="HRDC domain"/>
    <property type="match status" value="1"/>
</dbReference>
<dbReference type="CDD" id="cd18016">
    <property type="entry name" value="DEXHc_RecQ2_BLM"/>
    <property type="match status" value="1"/>
</dbReference>
<feature type="compositionally biased region" description="Basic residues" evidence="20">
    <location>
        <begin position="1154"/>
        <end position="1172"/>
    </location>
</feature>
<dbReference type="InterPro" id="IPR004589">
    <property type="entry name" value="DNA_helicase_ATP-dep_RecQ"/>
</dbReference>
<evidence type="ECO:0000256" key="18">
    <source>
        <dbReference type="ARBA" id="ARBA00044542"/>
    </source>
</evidence>
<keyword evidence="7" id="KW-0227">DNA damage</keyword>
<feature type="compositionally biased region" description="Acidic residues" evidence="20">
    <location>
        <begin position="127"/>
        <end position="143"/>
    </location>
</feature>
<evidence type="ECO:0000256" key="20">
    <source>
        <dbReference type="SAM" id="MobiDB-lite"/>
    </source>
</evidence>
<dbReference type="InterPro" id="IPR011545">
    <property type="entry name" value="DEAD/DEAH_box_helicase_dom"/>
</dbReference>
<comment type="similarity">
    <text evidence="3">Belongs to the helicase family. RecQ subfamily.</text>
</comment>
<evidence type="ECO:0000256" key="17">
    <source>
        <dbReference type="ARBA" id="ARBA00034808"/>
    </source>
</evidence>
<evidence type="ECO:0000256" key="4">
    <source>
        <dbReference type="ARBA" id="ARBA00022705"/>
    </source>
</evidence>
<feature type="compositionally biased region" description="Low complexity" evidence="20">
    <location>
        <begin position="148"/>
        <end position="157"/>
    </location>
</feature>
<dbReference type="GO" id="GO:0046872">
    <property type="term" value="F:metal ion binding"/>
    <property type="evidence" value="ECO:0007669"/>
    <property type="project" value="UniProtKB-KW"/>
</dbReference>
<dbReference type="InterPro" id="IPR012532">
    <property type="entry name" value="BDHCT"/>
</dbReference>
<dbReference type="PROSITE" id="PS51194">
    <property type="entry name" value="HELICASE_CTER"/>
    <property type="match status" value="1"/>
</dbReference>
<evidence type="ECO:0000313" key="24">
    <source>
        <dbReference type="EMBL" id="NXH46423.1"/>
    </source>
</evidence>
<evidence type="ECO:0000313" key="25">
    <source>
        <dbReference type="Proteomes" id="UP000523279"/>
    </source>
</evidence>
<dbReference type="SUPFAM" id="SSF52540">
    <property type="entry name" value="P-loop containing nucleoside triphosphate hydrolases"/>
    <property type="match status" value="2"/>
</dbReference>
<dbReference type="InterPro" id="IPR010997">
    <property type="entry name" value="HRDC-like_sf"/>
</dbReference>
<evidence type="ECO:0000256" key="7">
    <source>
        <dbReference type="ARBA" id="ARBA00022763"/>
    </source>
</evidence>
<keyword evidence="11" id="KW-0067">ATP-binding</keyword>
<evidence type="ECO:0000256" key="13">
    <source>
        <dbReference type="ARBA" id="ARBA00023204"/>
    </source>
</evidence>
<dbReference type="InterPro" id="IPR036388">
    <property type="entry name" value="WH-like_DNA-bd_sf"/>
</dbReference>
<comment type="caution">
    <text evidence="24">The sequence shown here is derived from an EMBL/GenBank/DDBJ whole genome shotgun (WGS) entry which is preliminary data.</text>
</comment>
<dbReference type="Gene3D" id="3.40.50.300">
    <property type="entry name" value="P-loop containing nucleotide triphosphate hydrolases"/>
    <property type="match status" value="2"/>
</dbReference>
<dbReference type="PANTHER" id="PTHR13710">
    <property type="entry name" value="DNA HELICASE RECQ FAMILY MEMBER"/>
    <property type="match status" value="1"/>
</dbReference>
<feature type="region of interest" description="Disordered" evidence="20">
    <location>
        <begin position="22"/>
        <end position="195"/>
    </location>
</feature>
<protein>
    <recommendedName>
        <fullName evidence="19">RecQ-like DNA helicase BLM</fullName>
        <ecNumber evidence="17">5.6.2.4</ecNumber>
    </recommendedName>
    <alternativeName>
        <fullName evidence="18">DNA 3'-5' helicase BLM</fullName>
    </alternativeName>
</protein>
<dbReference type="InterPro" id="IPR032284">
    <property type="entry name" value="RecQ_Zn-bd"/>
</dbReference>
<evidence type="ECO:0000259" key="23">
    <source>
        <dbReference type="PROSITE" id="PS51194"/>
    </source>
</evidence>
<feature type="domain" description="Helicase ATP-binding" evidence="22">
    <location>
        <begin position="499"/>
        <end position="674"/>
    </location>
</feature>
<comment type="cofactor">
    <cofactor evidence="1">
        <name>Zn(2+)</name>
        <dbReference type="ChEBI" id="CHEBI:29105"/>
    </cofactor>
</comment>
<dbReference type="SMART" id="SM00956">
    <property type="entry name" value="RQC"/>
    <property type="match status" value="1"/>
</dbReference>
<dbReference type="InterPro" id="IPR014001">
    <property type="entry name" value="Helicase_ATP-bd"/>
</dbReference>
<dbReference type="InterPro" id="IPR002121">
    <property type="entry name" value="HRDC_dom"/>
</dbReference>
<evidence type="ECO:0000256" key="19">
    <source>
        <dbReference type="ARBA" id="ARBA00073450"/>
    </source>
</evidence>
<evidence type="ECO:0000256" key="10">
    <source>
        <dbReference type="ARBA" id="ARBA00022833"/>
    </source>
</evidence>
<evidence type="ECO:0000256" key="12">
    <source>
        <dbReference type="ARBA" id="ARBA00023125"/>
    </source>
</evidence>
<keyword evidence="6" id="KW-0547">Nucleotide-binding</keyword>
<dbReference type="Pfam" id="PF08072">
    <property type="entry name" value="BDHCT"/>
    <property type="match status" value="1"/>
</dbReference>
<keyword evidence="8" id="KW-0378">Hydrolase</keyword>
<keyword evidence="5" id="KW-0479">Metal-binding</keyword>
<feature type="region of interest" description="Disordered" evidence="20">
    <location>
        <begin position="1122"/>
        <end position="1219"/>
    </location>
</feature>
<dbReference type="GO" id="GO:0009378">
    <property type="term" value="F:four-way junction helicase activity"/>
    <property type="evidence" value="ECO:0007669"/>
    <property type="project" value="TreeGrafter"/>
</dbReference>
<evidence type="ECO:0000256" key="1">
    <source>
        <dbReference type="ARBA" id="ARBA00001947"/>
    </source>
</evidence>
<evidence type="ECO:0000259" key="22">
    <source>
        <dbReference type="PROSITE" id="PS51192"/>
    </source>
</evidence>
<dbReference type="SMART" id="SM00487">
    <property type="entry name" value="DEXDc"/>
    <property type="match status" value="1"/>
</dbReference>
<keyword evidence="25" id="KW-1185">Reference proteome</keyword>
<dbReference type="Gene3D" id="1.10.10.10">
    <property type="entry name" value="Winged helix-like DNA-binding domain superfamily/Winged helix DNA-binding domain"/>
    <property type="match status" value="1"/>
</dbReference>
<feature type="compositionally biased region" description="Low complexity" evidence="20">
    <location>
        <begin position="99"/>
        <end position="118"/>
    </location>
</feature>
<dbReference type="Pfam" id="PF09382">
    <property type="entry name" value="RQC"/>
    <property type="match status" value="1"/>
</dbReference>
<evidence type="ECO:0000256" key="16">
    <source>
        <dbReference type="ARBA" id="ARBA00034617"/>
    </source>
</evidence>
<dbReference type="PROSITE" id="PS50967">
    <property type="entry name" value="HRDC"/>
    <property type="match status" value="1"/>
</dbReference>
<keyword evidence="10" id="KW-0862">Zinc</keyword>
<evidence type="ECO:0000259" key="21">
    <source>
        <dbReference type="PROSITE" id="PS50967"/>
    </source>
</evidence>
<sequence>AAGPAILIGDEWDDIDDFDLSGLERRFSRPPVASPRGLRAPRTEPPGAAGPGGRAAEAEPRACSQRSVICLEDSGPGCGERAAAGPGCGEQDAPRDADGAGARPAAGAEGGQEQQEAGNSPPRLDELGEDDLDIIPPSPEEELPPFSPSVQSVSSVFRDSPAGGRCSAGSPEPRQEKAPTTHPGGDPSAGDSGEAVPVAPRLLGVMEAICELVDAIPLQELQALGCARALLQHRDLRRKLLANSVSLNQNGVNTTFPRSWKSPMERGPRVCPAAGPASGPSWSFSSDRNSPKSTNLPSVLSVHSSDSSAKTNQTLDTSCASKQSVVELPGAQGGGREGAPLGLSLSCDSSWDRSPVLRHGKQPLTSTALRARSTAPSATPAGDSLGTNHPDLDLDAFDIDDLDEDWESSGAVPAPPTPPAQSLLSKIMSRAKGPAVGPSPAAPKPGLLMATKNHPDPVVHNPALERFRGMKFPHSAEMMNIFHRKFGLHCFRTNQLEAINAALLGEDCFILMPTGGGKSLCYQLPACVSAGVTIVISPLRSLIIDQVQKLKTLDISATYLTGDRTDADASKIYMQLSKKDPVIKLLYVTPEKVCASSRLMSALENLYDRKLLARFVIDEAHCVSQWGHDFRQDYKRLNALRRKFRCVPMMALTATANPRVQKDILNQLEMLKPQVFTMSFNRHNLKYDVLPKKPKKVAMDCLEWIKKYHPHDSGIIYCLSRHECDTTAAILQKEGLAALAYHAGLTDSNRDLVQQKWVNQEGCQVICATIAFGMGIDKPDVRYVIHASLPKSIEGYYQESGRAGRDGEMSHCLLFYSYSDVTRLRRLILMEKDGNSHTRQTHFNNLYSMVHYCENVVECRRVQLLAYFGETNFNPTFCKDHPEVICDNCSRKKDYKSRNVTEDVKSIVRFVREHCGQAGRGSARRNPGSGRYTLNMMVDIFLGSTSAKIQSGIFGKGAAYSRHNAERLFRKLVLDRILDEDLYITANDQAVAYVILGERAQAVLDGSLQVEFHETESASAIRRQRASMAKMSQREEVVKQCLSELTDTCKTLGKVFDVHYFNIFSTSTLKKIAETLSSDMEVLLQIDGVTEDKLEKYGAEIIKVMEKYSECSIPEDAACPGGDLATGSTGSLGSDGEAEDAGATSSYFGNNTNQRRKRKRAPNSKDSKRKKTSGGGSQQFQPRGGYSRYRRTKKLPSSKAAASSSASSVSYRAGGTQGAAGKLAMMALPKPKSRSFLQPSYSVF</sequence>
<dbReference type="InterPro" id="IPR036390">
    <property type="entry name" value="WH_DNA-bd_sf"/>
</dbReference>
<feature type="compositionally biased region" description="Low complexity" evidence="20">
    <location>
        <begin position="1197"/>
        <end position="1210"/>
    </location>
</feature>
<keyword evidence="4" id="KW-0235">DNA replication</keyword>
<dbReference type="InterPro" id="IPR027417">
    <property type="entry name" value="P-loop_NTPase"/>
</dbReference>
<dbReference type="InterPro" id="IPR002464">
    <property type="entry name" value="DNA/RNA_helicase_DEAH_CS"/>
</dbReference>
<comment type="catalytic activity">
    <reaction evidence="16">
        <text>Couples ATP hydrolysis with the unwinding of duplex DNA by translocating in the 3'-5' direction.</text>
        <dbReference type="EC" id="5.6.2.4"/>
    </reaction>
</comment>
<feature type="domain" description="HRDC" evidence="21">
    <location>
        <begin position="1035"/>
        <end position="1115"/>
    </location>
</feature>
<feature type="compositionally biased region" description="Polar residues" evidence="20">
    <location>
        <begin position="309"/>
        <end position="322"/>
    </location>
</feature>
<evidence type="ECO:0000256" key="11">
    <source>
        <dbReference type="ARBA" id="ARBA00022840"/>
    </source>
</evidence>